<organism evidence="3 4">
    <name type="scientific">Aphis gossypii</name>
    <name type="common">Cotton aphid</name>
    <dbReference type="NCBI Taxonomy" id="80765"/>
    <lineage>
        <taxon>Eukaryota</taxon>
        <taxon>Metazoa</taxon>
        <taxon>Ecdysozoa</taxon>
        <taxon>Arthropoda</taxon>
        <taxon>Hexapoda</taxon>
        <taxon>Insecta</taxon>
        <taxon>Pterygota</taxon>
        <taxon>Neoptera</taxon>
        <taxon>Paraneoptera</taxon>
        <taxon>Hemiptera</taxon>
        <taxon>Sternorrhyncha</taxon>
        <taxon>Aphidomorpha</taxon>
        <taxon>Aphidoidea</taxon>
        <taxon>Aphididae</taxon>
        <taxon>Aphidini</taxon>
        <taxon>Aphis</taxon>
        <taxon>Aphis</taxon>
    </lineage>
</organism>
<dbReference type="AlphaFoldDB" id="A0A9P0JFH6"/>
<name>A0A9P0JFH6_APHGO</name>
<sequence>MRKTVEKIKKKDGRTGQDGYCTPSHQHDGTLALRNLTFSMVLFVILSGKRPIEIRTTFGRRGGRHALGRACGGARRFKRRRRRFRFQKFFAYFYRLVLCYPHRHIYGLLVHIFLYLKPKFIHTYEVVHPE</sequence>
<feature type="compositionally biased region" description="Basic and acidic residues" evidence="1">
    <location>
        <begin position="1"/>
        <end position="15"/>
    </location>
</feature>
<reference evidence="3" key="2">
    <citation type="submission" date="2022-10" db="EMBL/GenBank/DDBJ databases">
        <authorList>
            <consortium name="ENA_rothamsted_submissions"/>
            <consortium name="culmorum"/>
            <person name="King R."/>
        </authorList>
    </citation>
    <scope>NUCLEOTIDE SEQUENCE</scope>
</reference>
<keyword evidence="2" id="KW-0472">Membrane</keyword>
<evidence type="ECO:0000313" key="4">
    <source>
        <dbReference type="Proteomes" id="UP001154329"/>
    </source>
</evidence>
<proteinExistence type="predicted"/>
<accession>A0A9P0JFH6</accession>
<feature type="region of interest" description="Disordered" evidence="1">
    <location>
        <begin position="1"/>
        <end position="20"/>
    </location>
</feature>
<reference evidence="3" key="1">
    <citation type="submission" date="2022-02" db="EMBL/GenBank/DDBJ databases">
        <authorList>
            <person name="King R."/>
        </authorList>
    </citation>
    <scope>NUCLEOTIDE SEQUENCE</scope>
</reference>
<keyword evidence="2" id="KW-1133">Transmembrane helix</keyword>
<gene>
    <name evidence="3" type="ORF">APHIGO_LOCUS11264</name>
</gene>
<evidence type="ECO:0000256" key="2">
    <source>
        <dbReference type="SAM" id="Phobius"/>
    </source>
</evidence>
<keyword evidence="2" id="KW-0812">Transmembrane</keyword>
<protein>
    <submittedName>
        <fullName evidence="3">Uncharacterized protein</fullName>
    </submittedName>
</protein>
<feature type="transmembrane region" description="Helical" evidence="2">
    <location>
        <begin position="89"/>
        <end position="116"/>
    </location>
</feature>
<keyword evidence="4" id="KW-1185">Reference proteome</keyword>
<evidence type="ECO:0000256" key="1">
    <source>
        <dbReference type="SAM" id="MobiDB-lite"/>
    </source>
</evidence>
<dbReference type="EMBL" id="OU899037">
    <property type="protein sequence ID" value="CAH1737822.1"/>
    <property type="molecule type" value="Genomic_DNA"/>
</dbReference>
<evidence type="ECO:0000313" key="3">
    <source>
        <dbReference type="EMBL" id="CAH1737822.1"/>
    </source>
</evidence>
<dbReference type="Proteomes" id="UP001154329">
    <property type="component" value="Chromosome 4"/>
</dbReference>